<name>A0A1W1WU92_9BACT</name>
<dbReference type="OrthoDB" id="15634at2"/>
<gene>
    <name evidence="3" type="ORF">SAMN05660197_1109</name>
</gene>
<organism evidence="3 4">
    <name type="scientific">Nitratiruptor tergarcus DSM 16512</name>
    <dbReference type="NCBI Taxonomy" id="1069081"/>
    <lineage>
        <taxon>Bacteria</taxon>
        <taxon>Pseudomonadati</taxon>
        <taxon>Campylobacterota</taxon>
        <taxon>Epsilonproteobacteria</taxon>
        <taxon>Nautiliales</taxon>
        <taxon>Nitratiruptoraceae</taxon>
        <taxon>Nitratiruptor</taxon>
    </lineage>
</organism>
<sequence length="148" mass="16974">MRAIYVKLFFIVSVSSLLFANECKEISKELKKLQELKTVVEAKIAKNKKLLQEIKAQKKALQDLNATIEKQIAQIESQRFKKLAKDFESMDPEYAGEKLSKIEDPKIAAYILYNMNSRKAGEALNYVAPESLSKIVKILTQLKKHEKK</sequence>
<keyword evidence="4" id="KW-1185">Reference proteome</keyword>
<protein>
    <recommendedName>
        <fullName evidence="5">Flagellar motility protein MotE, a chaperone for MotC folding</fullName>
    </recommendedName>
</protein>
<evidence type="ECO:0000313" key="4">
    <source>
        <dbReference type="Proteomes" id="UP000192602"/>
    </source>
</evidence>
<evidence type="ECO:0000256" key="2">
    <source>
        <dbReference type="SAM" id="SignalP"/>
    </source>
</evidence>
<dbReference type="Gene3D" id="1.10.220.30">
    <property type="match status" value="1"/>
</dbReference>
<dbReference type="AlphaFoldDB" id="A0A1W1WU92"/>
<evidence type="ECO:0000313" key="3">
    <source>
        <dbReference type="EMBL" id="SMC09303.1"/>
    </source>
</evidence>
<evidence type="ECO:0000256" key="1">
    <source>
        <dbReference type="SAM" id="Coils"/>
    </source>
</evidence>
<proteinExistence type="predicted"/>
<reference evidence="4" key="1">
    <citation type="submission" date="2017-04" db="EMBL/GenBank/DDBJ databases">
        <authorList>
            <person name="Varghese N."/>
            <person name="Submissions S."/>
        </authorList>
    </citation>
    <scope>NUCLEOTIDE SEQUENCE [LARGE SCALE GENOMIC DNA]</scope>
    <source>
        <strain evidence="4">DSM 16512</strain>
    </source>
</reference>
<feature type="signal peptide" evidence="2">
    <location>
        <begin position="1"/>
        <end position="20"/>
    </location>
</feature>
<dbReference type="RefSeq" id="WP_084275538.1">
    <property type="nucleotide sequence ID" value="NZ_AP026671.1"/>
</dbReference>
<keyword evidence="2" id="KW-0732">Signal</keyword>
<keyword evidence="1" id="KW-0175">Coiled coil</keyword>
<dbReference type="Proteomes" id="UP000192602">
    <property type="component" value="Unassembled WGS sequence"/>
</dbReference>
<feature type="chain" id="PRO_5012980926" description="Flagellar motility protein MotE, a chaperone for MotC folding" evidence="2">
    <location>
        <begin position="21"/>
        <end position="148"/>
    </location>
</feature>
<accession>A0A1W1WU92</accession>
<evidence type="ECO:0008006" key="5">
    <source>
        <dbReference type="Google" id="ProtNLM"/>
    </source>
</evidence>
<dbReference type="STRING" id="1069081.SAMN05660197_1109"/>
<feature type="coiled-coil region" evidence="1">
    <location>
        <begin position="23"/>
        <end position="78"/>
    </location>
</feature>
<dbReference type="EMBL" id="FWWZ01000001">
    <property type="protein sequence ID" value="SMC09303.1"/>
    <property type="molecule type" value="Genomic_DNA"/>
</dbReference>